<accession>A0A9J5Y2W9</accession>
<gene>
    <name evidence="2" type="ORF">H5410_035128</name>
</gene>
<sequence length="113" mass="13578">MHFQDQISLKARKTRFYQFSCASRWIFGDLGFRLIFGRNFTWTSVKTCYSPWIFDLTNGENWSRGVNRSIFKFKRAPKQEKPYFIRFSCAIFHGFLVIQDSSLFLLNFFMDAR</sequence>
<evidence type="ECO:0000256" key="1">
    <source>
        <dbReference type="SAM" id="Phobius"/>
    </source>
</evidence>
<dbReference type="EMBL" id="JACXVP010000007">
    <property type="protein sequence ID" value="KAG5593896.1"/>
    <property type="molecule type" value="Genomic_DNA"/>
</dbReference>
<dbReference type="Proteomes" id="UP000824120">
    <property type="component" value="Chromosome 7"/>
</dbReference>
<evidence type="ECO:0000313" key="3">
    <source>
        <dbReference type="Proteomes" id="UP000824120"/>
    </source>
</evidence>
<feature type="transmembrane region" description="Helical" evidence="1">
    <location>
        <begin position="83"/>
        <end position="110"/>
    </location>
</feature>
<keyword evidence="1" id="KW-0472">Membrane</keyword>
<organism evidence="2 3">
    <name type="scientific">Solanum commersonii</name>
    <name type="common">Commerson's wild potato</name>
    <name type="synonym">Commerson's nightshade</name>
    <dbReference type="NCBI Taxonomy" id="4109"/>
    <lineage>
        <taxon>Eukaryota</taxon>
        <taxon>Viridiplantae</taxon>
        <taxon>Streptophyta</taxon>
        <taxon>Embryophyta</taxon>
        <taxon>Tracheophyta</taxon>
        <taxon>Spermatophyta</taxon>
        <taxon>Magnoliopsida</taxon>
        <taxon>eudicotyledons</taxon>
        <taxon>Gunneridae</taxon>
        <taxon>Pentapetalae</taxon>
        <taxon>asterids</taxon>
        <taxon>lamiids</taxon>
        <taxon>Solanales</taxon>
        <taxon>Solanaceae</taxon>
        <taxon>Solanoideae</taxon>
        <taxon>Solaneae</taxon>
        <taxon>Solanum</taxon>
    </lineage>
</organism>
<comment type="caution">
    <text evidence="2">The sequence shown here is derived from an EMBL/GenBank/DDBJ whole genome shotgun (WGS) entry which is preliminary data.</text>
</comment>
<keyword evidence="1" id="KW-1133">Transmembrane helix</keyword>
<keyword evidence="3" id="KW-1185">Reference proteome</keyword>
<protein>
    <submittedName>
        <fullName evidence="2">Uncharacterized protein</fullName>
    </submittedName>
</protein>
<evidence type="ECO:0000313" key="2">
    <source>
        <dbReference type="EMBL" id="KAG5593896.1"/>
    </source>
</evidence>
<reference evidence="2 3" key="1">
    <citation type="submission" date="2020-09" db="EMBL/GenBank/DDBJ databases">
        <title>De no assembly of potato wild relative species, Solanum commersonii.</title>
        <authorList>
            <person name="Cho K."/>
        </authorList>
    </citation>
    <scope>NUCLEOTIDE SEQUENCE [LARGE SCALE GENOMIC DNA]</scope>
    <source>
        <strain evidence="2">LZ3.2</strain>
        <tissue evidence="2">Leaf</tissue>
    </source>
</reference>
<dbReference type="AlphaFoldDB" id="A0A9J5Y2W9"/>
<name>A0A9J5Y2W9_SOLCO</name>
<proteinExistence type="predicted"/>
<keyword evidence="1" id="KW-0812">Transmembrane</keyword>